<proteinExistence type="predicted"/>
<dbReference type="GO" id="GO:0016757">
    <property type="term" value="F:glycosyltransferase activity"/>
    <property type="evidence" value="ECO:0007669"/>
    <property type="project" value="InterPro"/>
</dbReference>
<sequence length="364" mass="41916">MKIAYDAKRIFSSWSGLGNYSRDLVRVLSTYFPDNQYLLFNKKKSERGEAILKLPNVTFVQTTKGTFSRQLKTGIDAQNNDADIFHGLSGELPLRWNKKPIKKVVTIHDLIFERYPEYYTWIDRKIHFWKFKKAAQSADKIIAISEQTKKDVIHYLKVPESKIEVVYQGCHASFKEKQSERILNQIKEKFNLPERFILNVGTIEPRKNLLNVVKALKNSHIPIVVVGAKKPKYFKLIEKEIKKGKVEVQFLSGVSMEELAGIYKLAEIFIYPSFFEGFGIPVIEALFSETVVITSNTSCLPEAGGSDSVYVNPKSVEDIKAKILFLWENESERNRRAEKGLQFVQKFNDEVIADEIMKVYKSLV</sequence>
<dbReference type="Pfam" id="PF00534">
    <property type="entry name" value="Glycos_transf_1"/>
    <property type="match status" value="1"/>
</dbReference>
<organism evidence="4 5">
    <name type="scientific">Epilithonimonas hispanica</name>
    <dbReference type="NCBI Taxonomy" id="358687"/>
    <lineage>
        <taxon>Bacteria</taxon>
        <taxon>Pseudomonadati</taxon>
        <taxon>Bacteroidota</taxon>
        <taxon>Flavobacteriia</taxon>
        <taxon>Flavobacteriales</taxon>
        <taxon>Weeksellaceae</taxon>
        <taxon>Chryseobacterium group</taxon>
        <taxon>Epilithonimonas</taxon>
    </lineage>
</organism>
<protein>
    <submittedName>
        <fullName evidence="4">Glycosyltransferase family 1 protein</fullName>
    </submittedName>
</protein>
<evidence type="ECO:0000256" key="1">
    <source>
        <dbReference type="ARBA" id="ARBA00022679"/>
    </source>
</evidence>
<keyword evidence="5" id="KW-1185">Reference proteome</keyword>
<dbReference type="OrthoDB" id="9801609at2"/>
<keyword evidence="1 4" id="KW-0808">Transferase</keyword>
<dbReference type="PANTHER" id="PTHR46401">
    <property type="entry name" value="GLYCOSYLTRANSFERASE WBBK-RELATED"/>
    <property type="match status" value="1"/>
</dbReference>
<comment type="caution">
    <text evidence="4">The sequence shown here is derived from an EMBL/GenBank/DDBJ whole genome shotgun (WGS) entry which is preliminary data.</text>
</comment>
<evidence type="ECO:0000313" key="5">
    <source>
        <dbReference type="Proteomes" id="UP000256326"/>
    </source>
</evidence>
<dbReference type="EMBL" id="QNUG01000017">
    <property type="protein sequence ID" value="REC70445.1"/>
    <property type="molecule type" value="Genomic_DNA"/>
</dbReference>
<evidence type="ECO:0000313" key="4">
    <source>
        <dbReference type="EMBL" id="REC70445.1"/>
    </source>
</evidence>
<gene>
    <name evidence="4" type="ORF">DRF58_09820</name>
</gene>
<dbReference type="CDD" id="cd03809">
    <property type="entry name" value="GT4_MtfB-like"/>
    <property type="match status" value="1"/>
</dbReference>
<dbReference type="Pfam" id="PF13439">
    <property type="entry name" value="Glyco_transf_4"/>
    <property type="match status" value="1"/>
</dbReference>
<dbReference type="Proteomes" id="UP000256326">
    <property type="component" value="Unassembled WGS sequence"/>
</dbReference>
<dbReference type="SUPFAM" id="SSF53756">
    <property type="entry name" value="UDP-Glycosyltransferase/glycogen phosphorylase"/>
    <property type="match status" value="1"/>
</dbReference>
<reference evidence="4 5" key="1">
    <citation type="journal article" date="2006" name="Int. J. Syst. Evol. Microbiol.">
        <title>Chryseobacterium hispanicum sp. nov., isolated from the drinking water distribution system of Sevilla, Spain.</title>
        <authorList>
            <person name="Gallego V."/>
            <person name="Garcia M.T."/>
            <person name="Ventosa A."/>
        </authorList>
    </citation>
    <scope>NUCLEOTIDE SEQUENCE [LARGE SCALE GENOMIC DNA]</scope>
    <source>
        <strain evidence="4 5">KCTC 22104</strain>
    </source>
</reference>
<dbReference type="RefSeq" id="WP_116035049.1">
    <property type="nucleotide sequence ID" value="NZ_JBHLVV010000066.1"/>
</dbReference>
<feature type="domain" description="Glycosyl transferase family 1" evidence="2">
    <location>
        <begin position="187"/>
        <end position="340"/>
    </location>
</feature>
<dbReference type="PANTHER" id="PTHR46401:SF2">
    <property type="entry name" value="GLYCOSYLTRANSFERASE WBBK-RELATED"/>
    <property type="match status" value="1"/>
</dbReference>
<dbReference type="InterPro" id="IPR001296">
    <property type="entry name" value="Glyco_trans_1"/>
</dbReference>
<evidence type="ECO:0000259" key="3">
    <source>
        <dbReference type="Pfam" id="PF13439"/>
    </source>
</evidence>
<dbReference type="InterPro" id="IPR028098">
    <property type="entry name" value="Glyco_trans_4-like_N"/>
</dbReference>
<dbReference type="AlphaFoldDB" id="A0A3D9CXD9"/>
<accession>A0A3D9CXD9</accession>
<feature type="domain" description="Glycosyltransferase subfamily 4-like N-terminal" evidence="3">
    <location>
        <begin position="75"/>
        <end position="170"/>
    </location>
</feature>
<evidence type="ECO:0000259" key="2">
    <source>
        <dbReference type="Pfam" id="PF00534"/>
    </source>
</evidence>
<dbReference type="Gene3D" id="3.40.50.2000">
    <property type="entry name" value="Glycogen Phosphorylase B"/>
    <property type="match status" value="2"/>
</dbReference>
<name>A0A3D9CXD9_9FLAO</name>